<feature type="transmembrane region" description="Helical" evidence="1">
    <location>
        <begin position="138"/>
        <end position="159"/>
    </location>
</feature>
<comment type="caution">
    <text evidence="2">The sequence shown here is derived from an EMBL/GenBank/DDBJ whole genome shotgun (WGS) entry which is preliminary data.</text>
</comment>
<dbReference type="Proteomes" id="UP000034956">
    <property type="component" value="Unassembled WGS sequence"/>
</dbReference>
<keyword evidence="1" id="KW-0812">Transmembrane</keyword>
<evidence type="ECO:0000313" key="3">
    <source>
        <dbReference type="Proteomes" id="UP000034956"/>
    </source>
</evidence>
<sequence>MKGKGKIICKTLVRFLVAATLMIPVIVHGQITALTTQAVELLARGISNSPAALVNYIANAIAVILASLARVIFNFAGMFVNVALDLNFQVGRDTLARTGWTIARDIANMGFVLVIIIIAIMTILKIEQYGVKKLLPKLIAAAIIVNFSFMIAGVVIDFSNVITNFFYSRVASNNFGIAQNLAGAFNPQALGAPPTADNFNLIQSQSTLEALGNNLLRLIFIIIFTLAGALTLLTLAFMLLIRYLHLVFLLIISPIVWLFWVFPGLGGEFSRWWKSFFRWSFFAPASAFFLYLALVSVSNLQTMVGTATTNSGYGSNFLSDLLTQGAQMFVLVGIMLGGIIIAQEMGITGASGALALAGKARGTALGLVGQGGAWSGRKVANLGRKALSTGVDEKGKTALERFGARYGKIPLIGRAVTGVSGLSSKSKASLKEQSEELKKTYDKRTGEDAAAIASRRVTMPPEERAAAALRAAETGNWDNISQAGQELALKAIRLTSQGDKLLASHPEFAKQFGKEIEETMAKKVPDATKISDKTFADPKNIELSVYLKPAHISQLGNTGTDAQNGAKNLAGLNYIYKEIQRAKTAGDAHALQVAQNTLKTLRSSVSAQEKRAMDTYHAIQENVGFQDMF</sequence>
<organism evidence="2 3">
    <name type="scientific">Candidatus Jorgensenbacteria bacterium GW2011_GWA1_48_11</name>
    <dbReference type="NCBI Taxonomy" id="1618660"/>
    <lineage>
        <taxon>Bacteria</taxon>
        <taxon>Candidatus Joergenseniibacteriota</taxon>
    </lineage>
</organism>
<feature type="transmembrane region" description="Helical" evidence="1">
    <location>
        <begin position="12"/>
        <end position="36"/>
    </location>
</feature>
<feature type="transmembrane region" description="Helical" evidence="1">
    <location>
        <begin position="247"/>
        <end position="267"/>
    </location>
</feature>
<keyword evidence="1" id="KW-0472">Membrane</keyword>
<feature type="transmembrane region" description="Helical" evidence="1">
    <location>
        <begin position="56"/>
        <end position="84"/>
    </location>
</feature>
<feature type="transmembrane region" description="Helical" evidence="1">
    <location>
        <begin position="321"/>
        <end position="342"/>
    </location>
</feature>
<dbReference type="EMBL" id="LCPF01000001">
    <property type="protein sequence ID" value="KKU91580.1"/>
    <property type="molecule type" value="Genomic_DNA"/>
</dbReference>
<dbReference type="Pfam" id="PF19590">
    <property type="entry name" value="TrbL_3"/>
    <property type="match status" value="1"/>
</dbReference>
<gene>
    <name evidence="2" type="ORF">UY23_C0001G0186</name>
</gene>
<feature type="transmembrane region" description="Helical" evidence="1">
    <location>
        <begin position="105"/>
        <end position="126"/>
    </location>
</feature>
<keyword evidence="1" id="KW-1133">Transmembrane helix</keyword>
<feature type="transmembrane region" description="Helical" evidence="1">
    <location>
        <begin position="218"/>
        <end position="241"/>
    </location>
</feature>
<protein>
    <recommendedName>
        <fullName evidence="4">TrbL/VirB6 plasmid conjugal transfer protein</fullName>
    </recommendedName>
</protein>
<evidence type="ECO:0000256" key="1">
    <source>
        <dbReference type="SAM" id="Phobius"/>
    </source>
</evidence>
<dbReference type="InterPro" id="IPR045782">
    <property type="entry name" value="TrbL_3"/>
</dbReference>
<proteinExistence type="predicted"/>
<feature type="transmembrane region" description="Helical" evidence="1">
    <location>
        <begin position="279"/>
        <end position="301"/>
    </location>
</feature>
<evidence type="ECO:0000313" key="2">
    <source>
        <dbReference type="EMBL" id="KKU91580.1"/>
    </source>
</evidence>
<reference evidence="2 3" key="1">
    <citation type="journal article" date="2015" name="Nature">
        <title>rRNA introns, odd ribosomes, and small enigmatic genomes across a large radiation of phyla.</title>
        <authorList>
            <person name="Brown C.T."/>
            <person name="Hug L.A."/>
            <person name="Thomas B.C."/>
            <person name="Sharon I."/>
            <person name="Castelle C.J."/>
            <person name="Singh A."/>
            <person name="Wilkins M.J."/>
            <person name="Williams K.H."/>
            <person name="Banfield J.F."/>
        </authorList>
    </citation>
    <scope>NUCLEOTIDE SEQUENCE [LARGE SCALE GENOMIC DNA]</scope>
</reference>
<dbReference type="AlphaFoldDB" id="A0A0G1XB95"/>
<name>A0A0G1XB95_9BACT</name>
<evidence type="ECO:0008006" key="4">
    <source>
        <dbReference type="Google" id="ProtNLM"/>
    </source>
</evidence>
<accession>A0A0G1XB95</accession>